<protein>
    <submittedName>
        <fullName evidence="1">Uncharacterized protein</fullName>
    </submittedName>
</protein>
<reference evidence="1" key="1">
    <citation type="submission" date="2018-05" db="EMBL/GenBank/DDBJ databases">
        <authorList>
            <person name="Lanie J.A."/>
            <person name="Ng W.-L."/>
            <person name="Kazmierczak K.M."/>
            <person name="Andrzejewski T.M."/>
            <person name="Davidsen T.M."/>
            <person name="Wayne K.J."/>
            <person name="Tettelin H."/>
            <person name="Glass J.I."/>
            <person name="Rusch D."/>
            <person name="Podicherti R."/>
            <person name="Tsui H.-C.T."/>
            <person name="Winkler M.E."/>
        </authorList>
    </citation>
    <scope>NUCLEOTIDE SEQUENCE</scope>
</reference>
<dbReference type="AlphaFoldDB" id="A0A382XUT8"/>
<gene>
    <name evidence="1" type="ORF">METZ01_LOCUS427498</name>
</gene>
<sequence length="23" mass="2727">MGARIKRQEVFFLQQEDSTNLES</sequence>
<dbReference type="EMBL" id="UINC01170546">
    <property type="protein sequence ID" value="SVD74644.1"/>
    <property type="molecule type" value="Genomic_DNA"/>
</dbReference>
<accession>A0A382XUT8</accession>
<organism evidence="1">
    <name type="scientific">marine metagenome</name>
    <dbReference type="NCBI Taxonomy" id="408172"/>
    <lineage>
        <taxon>unclassified sequences</taxon>
        <taxon>metagenomes</taxon>
        <taxon>ecological metagenomes</taxon>
    </lineage>
</organism>
<evidence type="ECO:0000313" key="1">
    <source>
        <dbReference type="EMBL" id="SVD74644.1"/>
    </source>
</evidence>
<proteinExistence type="predicted"/>
<name>A0A382XUT8_9ZZZZ</name>